<comment type="subcellular location">
    <subcellularLocation>
        <location evidence="1">Nucleus</location>
    </subcellularLocation>
</comment>
<evidence type="ECO:0000313" key="9">
    <source>
        <dbReference type="Proteomes" id="UP000008281"/>
    </source>
</evidence>
<keyword evidence="5" id="KW-1133">Transmembrane helix</keyword>
<evidence type="ECO:0000256" key="4">
    <source>
        <dbReference type="SAM" id="MobiDB-lite"/>
    </source>
</evidence>
<proteinExistence type="inferred from homology"/>
<dbReference type="Proteomes" id="UP000008281">
    <property type="component" value="Unassembled WGS sequence"/>
</dbReference>
<dbReference type="AlphaFoldDB" id="E3LP92"/>
<feature type="domain" description="Interferon regulatory factor 2-binding protein 1/2-like zinc finger" evidence="6">
    <location>
        <begin position="81"/>
        <end position="132"/>
    </location>
</feature>
<comment type="similarity">
    <text evidence="2">Belongs to the IRF2BP family.</text>
</comment>
<reference evidence="8" key="1">
    <citation type="submission" date="2007-07" db="EMBL/GenBank/DDBJ databases">
        <title>PCAP assembly of the Caenorhabditis remanei genome.</title>
        <authorList>
            <consortium name="The Caenorhabditis remanei Sequencing Consortium"/>
            <person name="Wilson R.K."/>
        </authorList>
    </citation>
    <scope>NUCLEOTIDE SEQUENCE [LARGE SCALE GENOMIC DNA]</scope>
    <source>
        <strain evidence="8">PB4641</strain>
    </source>
</reference>
<organism evidence="9">
    <name type="scientific">Caenorhabditis remanei</name>
    <name type="common">Caenorhabditis vulgaris</name>
    <dbReference type="NCBI Taxonomy" id="31234"/>
    <lineage>
        <taxon>Eukaryota</taxon>
        <taxon>Metazoa</taxon>
        <taxon>Ecdysozoa</taxon>
        <taxon>Nematoda</taxon>
        <taxon>Chromadorea</taxon>
        <taxon>Rhabditida</taxon>
        <taxon>Rhabditina</taxon>
        <taxon>Rhabditomorpha</taxon>
        <taxon>Rhabditoidea</taxon>
        <taxon>Rhabditidae</taxon>
        <taxon>Peloderinae</taxon>
        <taxon>Caenorhabditis</taxon>
    </lineage>
</organism>
<feature type="transmembrane region" description="Helical" evidence="5">
    <location>
        <begin position="399"/>
        <end position="424"/>
    </location>
</feature>
<dbReference type="eggNOG" id="KOG3579">
    <property type="taxonomic scope" value="Eukaryota"/>
</dbReference>
<dbReference type="OrthoDB" id="10065080at2759"/>
<dbReference type="GO" id="GO:0003714">
    <property type="term" value="F:transcription corepressor activity"/>
    <property type="evidence" value="ECO:0007669"/>
    <property type="project" value="TreeGrafter"/>
</dbReference>
<dbReference type="PANTHER" id="PTHR10816">
    <property type="entry name" value="MYELIN TRANSCRIPTION FACTOR 1-RELATED"/>
    <property type="match status" value="1"/>
</dbReference>
<dbReference type="STRING" id="31234.E3LP92"/>
<dbReference type="InterPro" id="IPR057414">
    <property type="entry name" value="Zf-C3HC4_IRF-2BP1_2"/>
</dbReference>
<dbReference type="Pfam" id="PF25454">
    <property type="entry name" value="zf-C3HC4_IRF-2BP1_2"/>
    <property type="match status" value="1"/>
</dbReference>
<feature type="region of interest" description="Disordered" evidence="4">
    <location>
        <begin position="462"/>
        <end position="511"/>
    </location>
</feature>
<evidence type="ECO:0000256" key="1">
    <source>
        <dbReference type="ARBA" id="ARBA00004123"/>
    </source>
</evidence>
<dbReference type="Gene3D" id="1.10.10.1580">
    <property type="entry name" value="Interferon regulatory factor 2-binding protein"/>
    <property type="match status" value="1"/>
</dbReference>
<keyword evidence="5" id="KW-0472">Membrane</keyword>
<feature type="compositionally biased region" description="Low complexity" evidence="4">
    <location>
        <begin position="272"/>
        <end position="281"/>
    </location>
</feature>
<dbReference type="PANTHER" id="PTHR10816:SF19">
    <property type="entry name" value="PROTEIN INTERACTING WITH TTK69 AND SIN3A, ISOFORM D"/>
    <property type="match status" value="1"/>
</dbReference>
<dbReference type="InterPro" id="IPR044882">
    <property type="entry name" value="I2BP1/2_C3HC4-RING_sf"/>
</dbReference>
<dbReference type="GO" id="GO:0006357">
    <property type="term" value="P:regulation of transcription by RNA polymerase II"/>
    <property type="evidence" value="ECO:0007669"/>
    <property type="project" value="TreeGrafter"/>
</dbReference>
<dbReference type="InParanoid" id="E3LP92"/>
<dbReference type="CDD" id="cd16511">
    <property type="entry name" value="vRING-HC_IRF2BP1-like"/>
    <property type="match status" value="1"/>
</dbReference>
<dbReference type="Pfam" id="PF11261">
    <property type="entry name" value="IRF-2BP1_2"/>
    <property type="match status" value="1"/>
</dbReference>
<sequence>MNSFAESAALLQATMSISPQPSTVINTNNNNNSSVDYNSLSIQMLAAPNAASMTTTNGTVSLLNATPAGMKSNNNSSDKVPRQQCYLCDLPRWPWAIINDYIEPVCRGCVNYEGSDRIELVLEETRQQKKLQGVGITDPTNAKISHPSAQLSIQSVPVSTQNGVGRISPQRTPQPPALPTSPFQVPTMNNLEQALAHQRLLQMTQSNPRAVDDLIQQSLRSLGAHNPHLLAPFMMSIMPQTTTYPTNPRKRESDEEQKPEIYGKVQRGDAQTTTASPTSTHSPEHPGTKDRRAVAPIERILRCTICNERLEDTHFVQCPSVNMHKFCFPCSRSSIKDQCRSTDMYCPSGDKCPLVGAAMPWAFMQGEIAQILGDEYDDFKKTREAHGLAPPMGANSATLAAAAAAQVGSYSLKYLLMIILLITITYNSMTFLFCVFVCTINLSSLALFTWFQLRRRQHAQRAQRSLTRTSINTNSSSSSSSSSFNGNNQTSPASTTTSAASSNSAATSPQN</sequence>
<keyword evidence="9" id="KW-1185">Reference proteome</keyword>
<name>E3LP92_CAERE</name>
<evidence type="ECO:0000256" key="5">
    <source>
        <dbReference type="SAM" id="Phobius"/>
    </source>
</evidence>
<evidence type="ECO:0000259" key="7">
    <source>
        <dbReference type="Pfam" id="PF25454"/>
    </source>
</evidence>
<evidence type="ECO:0000256" key="2">
    <source>
        <dbReference type="ARBA" id="ARBA00010802"/>
    </source>
</evidence>
<protein>
    <submittedName>
        <fullName evidence="8">CRE-TAG-260 protein</fullName>
    </submittedName>
</protein>
<accession>E3LP92</accession>
<dbReference type="FunFam" id="1.10.10.1580:FF:000001">
    <property type="entry name" value="interferon regulatory factor 2-binding protein 2"/>
    <property type="match status" value="1"/>
</dbReference>
<dbReference type="HOGENOM" id="CLU_048337_0_0_1"/>
<dbReference type="GO" id="GO:0005634">
    <property type="term" value="C:nucleus"/>
    <property type="evidence" value="ECO:0007669"/>
    <property type="project" value="UniProtKB-SubCell"/>
</dbReference>
<evidence type="ECO:0000313" key="8">
    <source>
        <dbReference type="EMBL" id="EFP05481.1"/>
    </source>
</evidence>
<gene>
    <name evidence="8" type="primary">Cre-tag-260</name>
    <name evidence="8" type="ORF">CRE_27549</name>
</gene>
<feature type="transmembrane region" description="Helical" evidence="5">
    <location>
        <begin position="430"/>
        <end position="451"/>
    </location>
</feature>
<feature type="region of interest" description="Disordered" evidence="4">
    <location>
        <begin position="160"/>
        <end position="181"/>
    </location>
</feature>
<evidence type="ECO:0000259" key="6">
    <source>
        <dbReference type="Pfam" id="PF11261"/>
    </source>
</evidence>
<dbReference type="SUPFAM" id="SSF57850">
    <property type="entry name" value="RING/U-box"/>
    <property type="match status" value="1"/>
</dbReference>
<dbReference type="InterPro" id="IPR022750">
    <property type="entry name" value="IRF-2BP1_2-like_Znf"/>
</dbReference>
<evidence type="ECO:0000256" key="3">
    <source>
        <dbReference type="ARBA" id="ARBA00023242"/>
    </source>
</evidence>
<feature type="compositionally biased region" description="Basic and acidic residues" evidence="4">
    <location>
        <begin position="249"/>
        <end position="261"/>
    </location>
</feature>
<keyword evidence="3" id="KW-0539">Nucleus</keyword>
<feature type="domain" description="Interferon regulatory factor 2-binding protein 1/2-like C3HC4 zinc finger" evidence="7">
    <location>
        <begin position="301"/>
        <end position="372"/>
    </location>
</feature>
<dbReference type="EMBL" id="DS268412">
    <property type="protein sequence ID" value="EFP05481.1"/>
    <property type="molecule type" value="Genomic_DNA"/>
</dbReference>
<feature type="region of interest" description="Disordered" evidence="4">
    <location>
        <begin position="240"/>
        <end position="293"/>
    </location>
</feature>
<keyword evidence="5" id="KW-0812">Transmembrane</keyword>
<dbReference type="FunCoup" id="E3LP92">
    <property type="interactions" value="2389"/>
</dbReference>
<feature type="compositionally biased region" description="Basic and acidic residues" evidence="4">
    <location>
        <begin position="282"/>
        <end position="293"/>
    </location>
</feature>